<dbReference type="AlphaFoldDB" id="A0A9P6WRH9"/>
<reference evidence="2" key="1">
    <citation type="journal article" date="2020" name="Microb. Genom.">
        <title>Genetic diversity of clinical and environmental Mucorales isolates obtained from an investigation of mucormycosis cases among solid organ transplant recipients.</title>
        <authorList>
            <person name="Nguyen M.H."/>
            <person name="Kaul D."/>
            <person name="Muto C."/>
            <person name="Cheng S.J."/>
            <person name="Richter R.A."/>
            <person name="Bruno V.M."/>
            <person name="Liu G."/>
            <person name="Beyhan S."/>
            <person name="Sundermann A.J."/>
            <person name="Mounaud S."/>
            <person name="Pasculle A.W."/>
            <person name="Nierman W.C."/>
            <person name="Driscoll E."/>
            <person name="Cumbie R."/>
            <person name="Clancy C.J."/>
            <person name="Dupont C.L."/>
        </authorList>
    </citation>
    <scope>NUCLEOTIDE SEQUENCE</scope>
    <source>
        <strain evidence="2">GL11</strain>
    </source>
</reference>
<sequence length="79" mass="8594">MADAQRRVVGKLRAGVIQREPRMQLQPGGGAGGVHERPRKARTGCRRAKLAGAFRQSATESGTRWRQLGWSAMVPGRLG</sequence>
<dbReference type="Proteomes" id="UP000716291">
    <property type="component" value="Unassembled WGS sequence"/>
</dbReference>
<proteinExistence type="predicted"/>
<organism evidence="2 3">
    <name type="scientific">Rhizopus oryzae</name>
    <name type="common">Mucormycosis agent</name>
    <name type="synonym">Rhizopus arrhizus var. delemar</name>
    <dbReference type="NCBI Taxonomy" id="64495"/>
    <lineage>
        <taxon>Eukaryota</taxon>
        <taxon>Fungi</taxon>
        <taxon>Fungi incertae sedis</taxon>
        <taxon>Mucoromycota</taxon>
        <taxon>Mucoromycotina</taxon>
        <taxon>Mucoromycetes</taxon>
        <taxon>Mucorales</taxon>
        <taxon>Mucorineae</taxon>
        <taxon>Rhizopodaceae</taxon>
        <taxon>Rhizopus</taxon>
    </lineage>
</organism>
<name>A0A9P6WRH9_RHIOR</name>
<evidence type="ECO:0000256" key="1">
    <source>
        <dbReference type="SAM" id="MobiDB-lite"/>
    </source>
</evidence>
<comment type="caution">
    <text evidence="2">The sequence shown here is derived from an EMBL/GenBank/DDBJ whole genome shotgun (WGS) entry which is preliminary data.</text>
</comment>
<protein>
    <submittedName>
        <fullName evidence="2">Uncharacterized protein</fullName>
    </submittedName>
</protein>
<feature type="region of interest" description="Disordered" evidence="1">
    <location>
        <begin position="23"/>
        <end position="42"/>
    </location>
</feature>
<dbReference type="EMBL" id="JAANQT010013826">
    <property type="protein sequence ID" value="KAG1273019.1"/>
    <property type="molecule type" value="Genomic_DNA"/>
</dbReference>
<evidence type="ECO:0000313" key="2">
    <source>
        <dbReference type="EMBL" id="KAG1273019.1"/>
    </source>
</evidence>
<gene>
    <name evidence="2" type="ORF">G6F64_015431</name>
</gene>
<keyword evidence="3" id="KW-1185">Reference proteome</keyword>
<evidence type="ECO:0000313" key="3">
    <source>
        <dbReference type="Proteomes" id="UP000716291"/>
    </source>
</evidence>
<accession>A0A9P6WRH9</accession>